<evidence type="ECO:0000313" key="10">
    <source>
        <dbReference type="EMBL" id="KRT36436.1"/>
    </source>
</evidence>
<evidence type="ECO:0000256" key="8">
    <source>
        <dbReference type="RuleBase" id="RU363032"/>
    </source>
</evidence>
<dbReference type="PANTHER" id="PTHR43357:SF4">
    <property type="entry name" value="INNER MEMBRANE ABC TRANSPORTER PERMEASE PROTEIN YDCV"/>
    <property type="match status" value="1"/>
</dbReference>
<dbReference type="eggNOG" id="COG1177">
    <property type="taxonomic scope" value="Bacteria"/>
</dbReference>
<dbReference type="STRING" id="592015.HMPREF1705_03721"/>
<dbReference type="Pfam" id="PF00528">
    <property type="entry name" value="BPD_transp_1"/>
    <property type="match status" value="1"/>
</dbReference>
<evidence type="ECO:0000256" key="4">
    <source>
        <dbReference type="ARBA" id="ARBA00022519"/>
    </source>
</evidence>
<dbReference type="Gene3D" id="1.10.3720.10">
    <property type="entry name" value="MetI-like"/>
    <property type="match status" value="1"/>
</dbReference>
<feature type="transmembrane region" description="Helical" evidence="8">
    <location>
        <begin position="103"/>
        <end position="121"/>
    </location>
</feature>
<dbReference type="InterPro" id="IPR035906">
    <property type="entry name" value="MetI-like_sf"/>
</dbReference>
<accession>A0A0T5XDW2</accession>
<feature type="transmembrane region" description="Helical" evidence="8">
    <location>
        <begin position="12"/>
        <end position="32"/>
    </location>
</feature>
<dbReference type="InterPro" id="IPR000515">
    <property type="entry name" value="MetI-like"/>
</dbReference>
<dbReference type="RefSeq" id="WP_009200879.1">
    <property type="nucleotide sequence ID" value="NZ_ACJX03000001.1"/>
</dbReference>
<sequence>MKEKRALHRFAITLMFLYLFMPLIATFLYSIATDWYDTVLPKGLTLSWYVKLFQDVRFVAALGRTLFACSVAVGLNIAVMVVSLFIVSLYLPKLERFLQAFAMLPYAIPGVIGAIGLIKVYSSGPLAISGTVWLLIGAYFVVILPYTYQGTRNSMRTVDLPQLVSAAELLGASKPKAFFKVVLPNILPGIMVSALLSFSVLFGEFVLTNLLVGGYYETVQIYLMRRMRESGHLSSAVVISYYLFVFCLSWIALKLGQNFKNGNFDNLRGKKYELPHYR</sequence>
<keyword evidence="3" id="KW-1003">Cell membrane</keyword>
<keyword evidence="6 8" id="KW-1133">Transmembrane helix</keyword>
<feature type="domain" description="ABC transmembrane type-1" evidence="9">
    <location>
        <begin position="62"/>
        <end position="252"/>
    </location>
</feature>
<dbReference type="EMBL" id="ACJX03000001">
    <property type="protein sequence ID" value="KRT36436.1"/>
    <property type="molecule type" value="Genomic_DNA"/>
</dbReference>
<name>A0A0T5XDW2_9BACT</name>
<dbReference type="SUPFAM" id="SSF161098">
    <property type="entry name" value="MetI-like"/>
    <property type="match status" value="1"/>
</dbReference>
<keyword evidence="4" id="KW-0997">Cell inner membrane</keyword>
<proteinExistence type="inferred from homology"/>
<dbReference type="PANTHER" id="PTHR43357">
    <property type="entry name" value="INNER MEMBRANE ABC TRANSPORTER PERMEASE PROTEIN YDCV"/>
    <property type="match status" value="1"/>
</dbReference>
<keyword evidence="11" id="KW-1185">Reference proteome</keyword>
<organism evidence="10 11">
    <name type="scientific">Acetomicrobium hydrogeniformans ATCC BAA-1850</name>
    <dbReference type="NCBI Taxonomy" id="592015"/>
    <lineage>
        <taxon>Bacteria</taxon>
        <taxon>Thermotogati</taxon>
        <taxon>Synergistota</taxon>
        <taxon>Synergistia</taxon>
        <taxon>Synergistales</taxon>
        <taxon>Acetomicrobiaceae</taxon>
        <taxon>Acetomicrobium</taxon>
    </lineage>
</organism>
<evidence type="ECO:0000256" key="5">
    <source>
        <dbReference type="ARBA" id="ARBA00022692"/>
    </source>
</evidence>
<comment type="similarity">
    <text evidence="8">Belongs to the binding-protein-dependent transport system permease family.</text>
</comment>
<gene>
    <name evidence="10" type="ORF">HMPREF1705_03721</name>
</gene>
<evidence type="ECO:0000256" key="3">
    <source>
        <dbReference type="ARBA" id="ARBA00022475"/>
    </source>
</evidence>
<evidence type="ECO:0000313" key="11">
    <source>
        <dbReference type="Proteomes" id="UP000005273"/>
    </source>
</evidence>
<protein>
    <submittedName>
        <fullName evidence="10">ABC transporter, permease protein</fullName>
    </submittedName>
</protein>
<dbReference type="OrthoDB" id="9782004at2"/>
<dbReference type="GO" id="GO:0005886">
    <property type="term" value="C:plasma membrane"/>
    <property type="evidence" value="ECO:0007669"/>
    <property type="project" value="UniProtKB-SubCell"/>
</dbReference>
<feature type="transmembrane region" description="Helical" evidence="8">
    <location>
        <begin position="127"/>
        <end position="148"/>
    </location>
</feature>
<evidence type="ECO:0000256" key="7">
    <source>
        <dbReference type="ARBA" id="ARBA00023136"/>
    </source>
</evidence>
<dbReference type="PROSITE" id="PS50928">
    <property type="entry name" value="ABC_TM1"/>
    <property type="match status" value="1"/>
</dbReference>
<comment type="subcellular location">
    <subcellularLocation>
        <location evidence="1">Cell inner membrane</location>
        <topology evidence="1">Multi-pass membrane protein</topology>
    </subcellularLocation>
    <subcellularLocation>
        <location evidence="8">Cell membrane</location>
        <topology evidence="8">Multi-pass membrane protein</topology>
    </subcellularLocation>
</comment>
<dbReference type="CDD" id="cd06261">
    <property type="entry name" value="TM_PBP2"/>
    <property type="match status" value="1"/>
</dbReference>
<evidence type="ECO:0000259" key="9">
    <source>
        <dbReference type="PROSITE" id="PS50928"/>
    </source>
</evidence>
<evidence type="ECO:0000256" key="6">
    <source>
        <dbReference type="ARBA" id="ARBA00022989"/>
    </source>
</evidence>
<comment type="caution">
    <text evidence="10">The sequence shown here is derived from an EMBL/GenBank/DDBJ whole genome shotgun (WGS) entry which is preliminary data.</text>
</comment>
<feature type="transmembrane region" description="Helical" evidence="8">
    <location>
        <begin position="65"/>
        <end position="91"/>
    </location>
</feature>
<keyword evidence="5 8" id="KW-0812">Transmembrane</keyword>
<evidence type="ECO:0000256" key="1">
    <source>
        <dbReference type="ARBA" id="ARBA00004429"/>
    </source>
</evidence>
<feature type="transmembrane region" description="Helical" evidence="8">
    <location>
        <begin position="232"/>
        <end position="253"/>
    </location>
</feature>
<keyword evidence="2 8" id="KW-0813">Transport</keyword>
<reference evidence="11" key="1">
    <citation type="submission" date="2012-09" db="EMBL/GenBank/DDBJ databases">
        <authorList>
            <person name="Weinstock G."/>
            <person name="Sodergren E."/>
            <person name="Clifton S."/>
            <person name="Fulton L."/>
            <person name="Fulton B."/>
            <person name="Courtney L."/>
            <person name="Fronick C."/>
            <person name="Harrison M."/>
            <person name="Strong C."/>
            <person name="Farmer C."/>
            <person name="Delehaunty K."/>
            <person name="Markovic C."/>
            <person name="Hall O."/>
            <person name="Minx P."/>
            <person name="Tomlinson C."/>
            <person name="Mitreva M."/>
            <person name="Nelson J."/>
            <person name="Hou S."/>
            <person name="Wollam A."/>
            <person name="Pepin K.H."/>
            <person name="Johnson M."/>
            <person name="Bhonagiri V."/>
            <person name="Nash W.E."/>
            <person name="Suruliraj S."/>
            <person name="Warren W."/>
            <person name="Chinwalla A."/>
            <person name="Mardis E.R."/>
            <person name="Wilson R.K."/>
        </authorList>
    </citation>
    <scope>NUCLEOTIDE SEQUENCE [LARGE SCALE GENOMIC DNA]</scope>
    <source>
        <strain evidence="11">OS1</strain>
    </source>
</reference>
<dbReference type="AlphaFoldDB" id="A0A0T5XDW2"/>
<dbReference type="GO" id="GO:0055085">
    <property type="term" value="P:transmembrane transport"/>
    <property type="evidence" value="ECO:0007669"/>
    <property type="project" value="InterPro"/>
</dbReference>
<keyword evidence="7 8" id="KW-0472">Membrane</keyword>
<evidence type="ECO:0000256" key="2">
    <source>
        <dbReference type="ARBA" id="ARBA00022448"/>
    </source>
</evidence>
<dbReference type="Proteomes" id="UP000005273">
    <property type="component" value="Unassembled WGS sequence"/>
</dbReference>
<feature type="transmembrane region" description="Helical" evidence="8">
    <location>
        <begin position="186"/>
        <end position="212"/>
    </location>
</feature>